<comment type="similarity">
    <text evidence="1">Belongs to the 'GDXG' lipolytic enzyme family.</text>
</comment>
<evidence type="ECO:0000313" key="5">
    <source>
        <dbReference type="Proteomes" id="UP000234560"/>
    </source>
</evidence>
<keyword evidence="2 4" id="KW-0378">Hydrolase</keyword>
<evidence type="ECO:0000256" key="2">
    <source>
        <dbReference type="ARBA" id="ARBA00022801"/>
    </source>
</evidence>
<dbReference type="KEGG" id="cpyr:CYJ47_02810"/>
<evidence type="ECO:0000259" key="3">
    <source>
        <dbReference type="Pfam" id="PF07859"/>
    </source>
</evidence>
<proteinExistence type="inferred from homology"/>
<dbReference type="GO" id="GO:0016787">
    <property type="term" value="F:hydrolase activity"/>
    <property type="evidence" value="ECO:0007669"/>
    <property type="project" value="UniProtKB-KW"/>
</dbReference>
<accession>A0AAF1BXC0</accession>
<dbReference type="AlphaFoldDB" id="A0AAF1BXC0"/>
<reference evidence="4" key="2">
    <citation type="submission" date="2023-10" db="EMBL/GenBank/DDBJ databases">
        <authorList>
            <person name="Choi B."/>
        </authorList>
    </citation>
    <scope>NUCLEOTIDE SEQUENCE</scope>
    <source>
        <strain evidence="4">UMB0763</strain>
    </source>
</reference>
<protein>
    <submittedName>
        <fullName evidence="4">Alpha/beta hydrolase</fullName>
    </submittedName>
</protein>
<evidence type="ECO:0000256" key="1">
    <source>
        <dbReference type="ARBA" id="ARBA00010515"/>
    </source>
</evidence>
<gene>
    <name evidence="4" type="ORF">CYJ47_02810</name>
</gene>
<feature type="domain" description="Alpha/beta hydrolase fold-3" evidence="3">
    <location>
        <begin position="61"/>
        <end position="249"/>
    </location>
</feature>
<name>A0AAF1BXC0_9CORY</name>
<dbReference type="InterPro" id="IPR002168">
    <property type="entry name" value="Lipase_GDXG_HIS_AS"/>
</dbReference>
<dbReference type="InterPro" id="IPR013094">
    <property type="entry name" value="AB_hydrolase_3"/>
</dbReference>
<dbReference type="PROSITE" id="PS01173">
    <property type="entry name" value="LIPASE_GDXG_HIS"/>
    <property type="match status" value="1"/>
</dbReference>
<dbReference type="InterPro" id="IPR050300">
    <property type="entry name" value="GDXG_lipolytic_enzyme"/>
</dbReference>
<sequence length="276" mass="29737">MYVDPDISRWLTTLTPVDIADLPVARAASAKNQVRTRGANREYRGHSGGPWKVIGHGSRVILNIHGGGFVLGSASGDDPENELLTRELGCTVVSPEYGLAPENPYPAPLTQCCDALAWVVWNLDPHPVVMGHSAGGGLAAMVTQWALDKGIELGAQVLIEPEVDPRCASASMETYAEGPVWTKANGELSWQYLLQGERVEVPARLAPPTYVIVNQSDPLRDEGIAYALRLADAGTPVTLKMYPGTVHGSMSCMDAAVTRKAYEELLAFLKAAFSRR</sequence>
<reference evidence="4" key="1">
    <citation type="submission" date="2017-12" db="EMBL/GenBank/DDBJ databases">
        <authorList>
            <person name="Thomas-White K."/>
            <person name="Wolfe A.J."/>
        </authorList>
    </citation>
    <scope>NUCLEOTIDE SEQUENCE</scope>
    <source>
        <strain evidence="4">UMB0763</strain>
    </source>
</reference>
<dbReference type="Proteomes" id="UP000234560">
    <property type="component" value="Chromosome"/>
</dbReference>
<evidence type="ECO:0000313" key="4">
    <source>
        <dbReference type="EMBL" id="WOT02721.1"/>
    </source>
</evidence>
<dbReference type="EMBL" id="CP136958">
    <property type="protein sequence ID" value="WOT02721.1"/>
    <property type="molecule type" value="Genomic_DNA"/>
</dbReference>
<dbReference type="SUPFAM" id="SSF53474">
    <property type="entry name" value="alpha/beta-Hydrolases"/>
    <property type="match status" value="1"/>
</dbReference>
<dbReference type="Pfam" id="PF07859">
    <property type="entry name" value="Abhydrolase_3"/>
    <property type="match status" value="1"/>
</dbReference>
<dbReference type="Gene3D" id="3.40.50.1820">
    <property type="entry name" value="alpha/beta hydrolase"/>
    <property type="match status" value="1"/>
</dbReference>
<dbReference type="RefSeq" id="WP_101679444.1">
    <property type="nucleotide sequence ID" value="NZ_CAMYCO010000034.1"/>
</dbReference>
<dbReference type="PANTHER" id="PTHR48081:SF8">
    <property type="entry name" value="ALPHA_BETA HYDROLASE FOLD-3 DOMAIN-CONTAINING PROTEIN-RELATED"/>
    <property type="match status" value="1"/>
</dbReference>
<organism evidence="4 5">
    <name type="scientific">Corynebacterium pyruviciproducens</name>
    <dbReference type="NCBI Taxonomy" id="598660"/>
    <lineage>
        <taxon>Bacteria</taxon>
        <taxon>Bacillati</taxon>
        <taxon>Actinomycetota</taxon>
        <taxon>Actinomycetes</taxon>
        <taxon>Mycobacteriales</taxon>
        <taxon>Corynebacteriaceae</taxon>
        <taxon>Corynebacterium</taxon>
    </lineage>
</organism>
<dbReference type="InterPro" id="IPR029058">
    <property type="entry name" value="AB_hydrolase_fold"/>
</dbReference>
<dbReference type="PANTHER" id="PTHR48081">
    <property type="entry name" value="AB HYDROLASE SUPERFAMILY PROTEIN C4A8.06C"/>
    <property type="match status" value="1"/>
</dbReference>